<keyword evidence="2" id="KW-1185">Reference proteome</keyword>
<organism evidence="1 2">
    <name type="scientific">Lunatimonas lonarensis</name>
    <dbReference type="NCBI Taxonomy" id="1232681"/>
    <lineage>
        <taxon>Bacteria</taxon>
        <taxon>Pseudomonadati</taxon>
        <taxon>Bacteroidota</taxon>
        <taxon>Cytophagia</taxon>
        <taxon>Cytophagales</taxon>
        <taxon>Cyclobacteriaceae</taxon>
    </lineage>
</organism>
<dbReference type="EMBL" id="AQHR01000088">
    <property type="protein sequence ID" value="EON76260.1"/>
    <property type="molecule type" value="Genomic_DNA"/>
</dbReference>
<accession>R7ZQ69</accession>
<protein>
    <submittedName>
        <fullName evidence="1">Uncharacterized protein</fullName>
    </submittedName>
</protein>
<proteinExistence type="predicted"/>
<evidence type="ECO:0000313" key="2">
    <source>
        <dbReference type="Proteomes" id="UP000013909"/>
    </source>
</evidence>
<comment type="caution">
    <text evidence="1">The sequence shown here is derived from an EMBL/GenBank/DDBJ whole genome shotgun (WGS) entry which is preliminary data.</text>
</comment>
<dbReference type="Proteomes" id="UP000013909">
    <property type="component" value="Unassembled WGS sequence"/>
</dbReference>
<dbReference type="AlphaFoldDB" id="R7ZQ69"/>
<gene>
    <name evidence="1" type="ORF">ADIS_3388</name>
</gene>
<dbReference type="STRING" id="1232681.ADIS_3388"/>
<name>R7ZQ69_9BACT</name>
<evidence type="ECO:0000313" key="1">
    <source>
        <dbReference type="EMBL" id="EON76260.1"/>
    </source>
</evidence>
<reference evidence="1 2" key="1">
    <citation type="submission" date="2013-02" db="EMBL/GenBank/DDBJ databases">
        <title>A novel strain isolated from Lonar lake, Maharashtra, India.</title>
        <authorList>
            <person name="Singh A."/>
        </authorList>
    </citation>
    <scope>NUCLEOTIDE SEQUENCE [LARGE SCALE GENOMIC DNA]</scope>
    <source>
        <strain evidence="1 2">AK24</strain>
    </source>
</reference>
<sequence length="40" mass="4474">MLINCSQFFAFGGTSPALISQKEDTFSRFKHLPTDIGLVR</sequence>